<comment type="caution">
    <text evidence="2">The sequence shown here is derived from an EMBL/GenBank/DDBJ whole genome shotgun (WGS) entry which is preliminary data.</text>
</comment>
<dbReference type="Proteomes" id="UP000481033">
    <property type="component" value="Unassembled WGS sequence"/>
</dbReference>
<dbReference type="Pfam" id="PF02625">
    <property type="entry name" value="XdhC_CoxI"/>
    <property type="match status" value="1"/>
</dbReference>
<organism evidence="2 3">
    <name type="scientific">Adonisia turfae CCMR0081</name>
    <dbReference type="NCBI Taxonomy" id="2292702"/>
    <lineage>
        <taxon>Bacteria</taxon>
        <taxon>Bacillati</taxon>
        <taxon>Cyanobacteriota</taxon>
        <taxon>Adonisia</taxon>
        <taxon>Adonisia turfae</taxon>
    </lineage>
</organism>
<dbReference type="AlphaFoldDB" id="A0A6M0RSP8"/>
<name>A0A6M0RSP8_9CYAN</name>
<proteinExistence type="predicted"/>
<sequence length="174" mass="18845">MTQMTVNPKTSSLELFSCLLNQLSQGPVVLAIVTATQGHVDSQVGDKLLIWGDAQSAGSLTENTVKATVTTQAFSVLKTGISQRMVIDPGNNMFAVSSIPTEDKSTTDQVHVWLTRWQGEGAIATAQAMLYALEAPHTSRLIVPLVTGQFPYIIDRNSPSLRNLQGQDAYIEEL</sequence>
<accession>A0A6M0RSP8</accession>
<gene>
    <name evidence="2" type="ORF">DXZ20_24485</name>
</gene>
<feature type="domain" description="XdhC- CoxI" evidence="1">
    <location>
        <begin position="25"/>
        <end position="84"/>
    </location>
</feature>
<evidence type="ECO:0000313" key="3">
    <source>
        <dbReference type="Proteomes" id="UP000481033"/>
    </source>
</evidence>
<dbReference type="EMBL" id="QXHD01000004">
    <property type="protein sequence ID" value="NEZ58741.1"/>
    <property type="molecule type" value="Genomic_DNA"/>
</dbReference>
<dbReference type="InterPro" id="IPR003777">
    <property type="entry name" value="XdhC_CoxI"/>
</dbReference>
<evidence type="ECO:0000259" key="1">
    <source>
        <dbReference type="Pfam" id="PF02625"/>
    </source>
</evidence>
<keyword evidence="3" id="KW-1185">Reference proteome</keyword>
<dbReference type="RefSeq" id="WP_163701539.1">
    <property type="nucleotide sequence ID" value="NZ_QXHD01000004.1"/>
</dbReference>
<reference evidence="2 3" key="1">
    <citation type="journal article" date="2020" name="Microb. Ecol.">
        <title>Ecogenomics of the Marine Benthic Filamentous Cyanobacterium Adonisia.</title>
        <authorList>
            <person name="Walter J.M."/>
            <person name="Coutinho F.H."/>
            <person name="Leomil L."/>
            <person name="Hargreaves P.I."/>
            <person name="Campeao M.E."/>
            <person name="Vieira V.V."/>
            <person name="Silva B.S."/>
            <person name="Fistarol G.O."/>
            <person name="Salomon P.S."/>
            <person name="Sawabe T."/>
            <person name="Mino S."/>
            <person name="Hosokawa M."/>
            <person name="Miyashita H."/>
            <person name="Maruyama F."/>
            <person name="van Verk M.C."/>
            <person name="Dutilh B.E."/>
            <person name="Thompson C.C."/>
            <person name="Thompson F.L."/>
        </authorList>
    </citation>
    <scope>NUCLEOTIDE SEQUENCE [LARGE SCALE GENOMIC DNA]</scope>
    <source>
        <strain evidence="2 3">CCMR0081</strain>
    </source>
</reference>
<evidence type="ECO:0000313" key="2">
    <source>
        <dbReference type="EMBL" id="NEZ58741.1"/>
    </source>
</evidence>
<protein>
    <submittedName>
        <fullName evidence="2">XdhC family protein</fullName>
    </submittedName>
</protein>